<dbReference type="InterPro" id="IPR007219">
    <property type="entry name" value="XnlR_reg_dom"/>
</dbReference>
<dbReference type="GO" id="GO:0000981">
    <property type="term" value="F:DNA-binding transcription factor activity, RNA polymerase II-specific"/>
    <property type="evidence" value="ECO:0007669"/>
    <property type="project" value="TreeGrafter"/>
</dbReference>
<evidence type="ECO:0000256" key="1">
    <source>
        <dbReference type="ARBA" id="ARBA00004123"/>
    </source>
</evidence>
<dbReference type="KEGG" id="ccac:CcaHIS019_0503940"/>
<sequence>MQHLSGGGGGVSASGNWGSTSAGHRKRAPKTATGENKVYVLANEQAVKRQRSTAPSSAAQSPAVGFDMNTIRPMSDVRGGSASGSRRNSPSPSLGSSDEDEHAHEHDDSTHLDKPAHSVYHELANRSIFSIAGVMDREQGVDESPTNTMERKDDLIGLGILSMDECDSLFQHYFDQLQTCVCLLDPAIHTAAYTRQASLELFTAVLTVASKFFRPELYETVLAFSNRLVSTAIAECVATIELAQAICILHYWKKPTDGRGWLRLGHAIRLGYQLDLHLPPRRPLPADEREARLAIDRERTWISLFCFDSTATQLSDRPSMMHKAPDVTEWIRTIPYPLPSDGQLDFAVKASLLQSEVRQLQSCRSSYEVLRSGLRRVLEDLHRSHDFLRSDKYAVTLTSTSVSINNFSTLAVQLLVECTSLALAPRKHRIGLLHSCVGTSLKLLDIVVDGFGRKGIMPMIEDAHSVAVASTVVRLIRFMAYLDASAKASVLRKLTKVVIVCREAARGDHSSHPAYLARFIHALLDKAHQSRPPKTTPDAWWDEVGQFAYQEPLQPEQVNFWDGFPLLAGAMHSLGAQPPPPPHNSVQMPVDQLDPAAFGLAWDAEWDVNFLGLQHAPSM</sequence>
<feature type="compositionally biased region" description="Basic and acidic residues" evidence="6">
    <location>
        <begin position="101"/>
        <end position="113"/>
    </location>
</feature>
<protein>
    <recommendedName>
        <fullName evidence="7">Xylanolytic transcriptional activator regulatory domain-containing protein</fullName>
    </recommendedName>
</protein>
<dbReference type="GO" id="GO:0008270">
    <property type="term" value="F:zinc ion binding"/>
    <property type="evidence" value="ECO:0007669"/>
    <property type="project" value="InterPro"/>
</dbReference>
<accession>A0AA48L669</accession>
<evidence type="ECO:0000256" key="4">
    <source>
        <dbReference type="ARBA" id="ARBA00023163"/>
    </source>
</evidence>
<dbReference type="Pfam" id="PF04082">
    <property type="entry name" value="Fungal_trans"/>
    <property type="match status" value="1"/>
</dbReference>
<dbReference type="GO" id="GO:0000976">
    <property type="term" value="F:transcription cis-regulatory region binding"/>
    <property type="evidence" value="ECO:0007669"/>
    <property type="project" value="TreeGrafter"/>
</dbReference>
<keyword evidence="4" id="KW-0804">Transcription</keyword>
<keyword evidence="3" id="KW-0238">DNA-binding</keyword>
<evidence type="ECO:0000313" key="8">
    <source>
        <dbReference type="EMBL" id="BEI92766.1"/>
    </source>
</evidence>
<dbReference type="GeneID" id="85496636"/>
<keyword evidence="9" id="KW-1185">Reference proteome</keyword>
<name>A0AA48L669_9TREE</name>
<feature type="domain" description="Xylanolytic transcriptional activator regulatory" evidence="7">
    <location>
        <begin position="194"/>
        <end position="383"/>
    </location>
</feature>
<dbReference type="RefSeq" id="XP_060458031.1">
    <property type="nucleotide sequence ID" value="XM_060601548.1"/>
</dbReference>
<dbReference type="PANTHER" id="PTHR31845:SF19">
    <property type="entry name" value="TRANSCRIPTION FACTOR DOMAIN-CONTAINING PROTEIN"/>
    <property type="match status" value="1"/>
</dbReference>
<feature type="compositionally biased region" description="Low complexity" evidence="6">
    <location>
        <begin position="78"/>
        <end position="96"/>
    </location>
</feature>
<dbReference type="AlphaFoldDB" id="A0AA48L669"/>
<dbReference type="GO" id="GO:0006351">
    <property type="term" value="P:DNA-templated transcription"/>
    <property type="evidence" value="ECO:0007669"/>
    <property type="project" value="InterPro"/>
</dbReference>
<dbReference type="PANTHER" id="PTHR31845">
    <property type="entry name" value="FINGER DOMAIN PROTEIN, PUTATIVE-RELATED"/>
    <property type="match status" value="1"/>
</dbReference>
<dbReference type="Proteomes" id="UP001233271">
    <property type="component" value="Chromosome 5"/>
</dbReference>
<dbReference type="EMBL" id="AP028216">
    <property type="protein sequence ID" value="BEI92766.1"/>
    <property type="molecule type" value="Genomic_DNA"/>
</dbReference>
<comment type="subcellular location">
    <subcellularLocation>
        <location evidence="1">Nucleus</location>
    </subcellularLocation>
</comment>
<keyword evidence="2" id="KW-0805">Transcription regulation</keyword>
<proteinExistence type="predicted"/>
<evidence type="ECO:0000256" key="6">
    <source>
        <dbReference type="SAM" id="MobiDB-lite"/>
    </source>
</evidence>
<reference evidence="8" key="1">
    <citation type="journal article" date="2023" name="BMC Genomics">
        <title>Chromosome-level genome assemblies of Cutaneotrichosporon spp. (Trichosporonales, Basidiomycota) reveal imbalanced evolution between nucleotide sequences and chromosome synteny.</title>
        <authorList>
            <person name="Kobayashi Y."/>
            <person name="Kayamori A."/>
            <person name="Aoki K."/>
            <person name="Shiwa Y."/>
            <person name="Matsutani M."/>
            <person name="Fujita N."/>
            <person name="Sugita T."/>
            <person name="Iwasaki W."/>
            <person name="Tanaka N."/>
            <person name="Takashima M."/>
        </authorList>
    </citation>
    <scope>NUCLEOTIDE SEQUENCE</scope>
    <source>
        <strain evidence="8">HIS019</strain>
    </source>
</reference>
<dbReference type="GO" id="GO:0005634">
    <property type="term" value="C:nucleus"/>
    <property type="evidence" value="ECO:0007669"/>
    <property type="project" value="UniProtKB-SubCell"/>
</dbReference>
<organism evidence="8 9">
    <name type="scientific">Cutaneotrichosporon cavernicola</name>
    <dbReference type="NCBI Taxonomy" id="279322"/>
    <lineage>
        <taxon>Eukaryota</taxon>
        <taxon>Fungi</taxon>
        <taxon>Dikarya</taxon>
        <taxon>Basidiomycota</taxon>
        <taxon>Agaricomycotina</taxon>
        <taxon>Tremellomycetes</taxon>
        <taxon>Trichosporonales</taxon>
        <taxon>Trichosporonaceae</taxon>
        <taxon>Cutaneotrichosporon</taxon>
    </lineage>
</organism>
<evidence type="ECO:0000256" key="3">
    <source>
        <dbReference type="ARBA" id="ARBA00023125"/>
    </source>
</evidence>
<evidence type="ECO:0000256" key="5">
    <source>
        <dbReference type="ARBA" id="ARBA00023242"/>
    </source>
</evidence>
<keyword evidence="5" id="KW-0539">Nucleus</keyword>
<dbReference type="CDD" id="cd12148">
    <property type="entry name" value="fungal_TF_MHR"/>
    <property type="match status" value="1"/>
</dbReference>
<feature type="compositionally biased region" description="Low complexity" evidence="6">
    <location>
        <begin position="52"/>
        <end position="63"/>
    </location>
</feature>
<gene>
    <name evidence="8" type="ORF">CcaverHIS019_0503940</name>
</gene>
<evidence type="ECO:0000256" key="2">
    <source>
        <dbReference type="ARBA" id="ARBA00023015"/>
    </source>
</evidence>
<feature type="compositionally biased region" description="Gly residues" evidence="6">
    <location>
        <begin position="1"/>
        <end position="12"/>
    </location>
</feature>
<feature type="region of interest" description="Disordered" evidence="6">
    <location>
        <begin position="1"/>
        <end position="113"/>
    </location>
</feature>
<evidence type="ECO:0000313" key="9">
    <source>
        <dbReference type="Proteomes" id="UP001233271"/>
    </source>
</evidence>
<evidence type="ECO:0000259" key="7">
    <source>
        <dbReference type="Pfam" id="PF04082"/>
    </source>
</evidence>
<dbReference type="InterPro" id="IPR051089">
    <property type="entry name" value="prtT"/>
</dbReference>